<evidence type="ECO:0000256" key="8">
    <source>
        <dbReference type="SAM" id="SignalP"/>
    </source>
</evidence>
<feature type="signal peptide" evidence="8">
    <location>
        <begin position="1"/>
        <end position="25"/>
    </location>
</feature>
<dbReference type="FunFam" id="2.40.10.10:FF:000068">
    <property type="entry name" value="transmembrane protease serine 2"/>
    <property type="match status" value="1"/>
</dbReference>
<dbReference type="Proteomes" id="UP001652740">
    <property type="component" value="Unplaced"/>
</dbReference>
<dbReference type="GeneID" id="113512769"/>
<keyword evidence="4" id="KW-1199">Hemostasis impairing toxin</keyword>
<dbReference type="PANTHER" id="PTHR24252">
    <property type="entry name" value="ACROSIN-RELATED"/>
    <property type="match status" value="1"/>
</dbReference>
<keyword evidence="8" id="KW-0732">Signal</keyword>
<dbReference type="InterPro" id="IPR001254">
    <property type="entry name" value="Trypsin_dom"/>
</dbReference>
<evidence type="ECO:0000256" key="1">
    <source>
        <dbReference type="ARBA" id="ARBA00004239"/>
    </source>
</evidence>
<dbReference type="PROSITE" id="PS00134">
    <property type="entry name" value="TRYPSIN_HIS"/>
    <property type="match status" value="1"/>
</dbReference>
<dbReference type="AlphaFoldDB" id="A0A6J1WG20"/>
<gene>
    <name evidence="11" type="primary">LOC113512769</name>
</gene>
<evidence type="ECO:0000313" key="11">
    <source>
        <dbReference type="RefSeq" id="XP_026752485.1"/>
    </source>
</evidence>
<evidence type="ECO:0000256" key="5">
    <source>
        <dbReference type="ARBA" id="ARBA00055534"/>
    </source>
</evidence>
<feature type="chain" id="PRO_5027090661" evidence="8">
    <location>
        <begin position="26"/>
        <end position="450"/>
    </location>
</feature>
<dbReference type="PANTHER" id="PTHR24252:SF7">
    <property type="entry name" value="HYALIN"/>
    <property type="match status" value="1"/>
</dbReference>
<dbReference type="PROSITE" id="PS50240">
    <property type="entry name" value="TRYPSIN_DOM"/>
    <property type="match status" value="1"/>
</dbReference>
<organism evidence="10 11">
    <name type="scientific">Galleria mellonella</name>
    <name type="common">Greater wax moth</name>
    <dbReference type="NCBI Taxonomy" id="7137"/>
    <lineage>
        <taxon>Eukaryota</taxon>
        <taxon>Metazoa</taxon>
        <taxon>Ecdysozoa</taxon>
        <taxon>Arthropoda</taxon>
        <taxon>Hexapoda</taxon>
        <taxon>Insecta</taxon>
        <taxon>Pterygota</taxon>
        <taxon>Neoptera</taxon>
        <taxon>Endopterygota</taxon>
        <taxon>Lepidoptera</taxon>
        <taxon>Glossata</taxon>
        <taxon>Ditrysia</taxon>
        <taxon>Pyraloidea</taxon>
        <taxon>Pyralidae</taxon>
        <taxon>Galleriinae</taxon>
        <taxon>Galleria</taxon>
    </lineage>
</organism>
<dbReference type="OrthoDB" id="6147874at2759"/>
<dbReference type="InterPro" id="IPR009003">
    <property type="entry name" value="Peptidase_S1_PA"/>
</dbReference>
<evidence type="ECO:0000256" key="2">
    <source>
        <dbReference type="ARBA" id="ARBA00022656"/>
    </source>
</evidence>
<evidence type="ECO:0000313" key="10">
    <source>
        <dbReference type="Proteomes" id="UP001652740"/>
    </source>
</evidence>
<dbReference type="InterPro" id="IPR043504">
    <property type="entry name" value="Peptidase_S1_PA_chymotrypsin"/>
</dbReference>
<dbReference type="GO" id="GO:0005576">
    <property type="term" value="C:extracellular region"/>
    <property type="evidence" value="ECO:0007669"/>
    <property type="project" value="UniProtKB-SubCell"/>
</dbReference>
<dbReference type="SMART" id="SM00020">
    <property type="entry name" value="Tryp_SPc"/>
    <property type="match status" value="1"/>
</dbReference>
<dbReference type="PROSITE" id="PS00135">
    <property type="entry name" value="TRYPSIN_SER"/>
    <property type="match status" value="1"/>
</dbReference>
<proteinExistence type="predicted"/>
<dbReference type="InterPro" id="IPR001314">
    <property type="entry name" value="Peptidase_S1A"/>
</dbReference>
<dbReference type="InterPro" id="IPR033116">
    <property type="entry name" value="TRYPSIN_SER"/>
</dbReference>
<dbReference type="GO" id="GO:0006508">
    <property type="term" value="P:proteolysis"/>
    <property type="evidence" value="ECO:0007669"/>
    <property type="project" value="UniProtKB-KW"/>
</dbReference>
<dbReference type="SUPFAM" id="SSF50494">
    <property type="entry name" value="Trypsin-like serine proteases"/>
    <property type="match status" value="1"/>
</dbReference>
<dbReference type="PRINTS" id="PR00722">
    <property type="entry name" value="CHYMOTRYPSIN"/>
</dbReference>
<keyword evidence="6" id="KW-1205">Fibrinolytic toxin</keyword>
<keyword evidence="2" id="KW-0800">Toxin</keyword>
<dbReference type="GO" id="GO:0004252">
    <property type="term" value="F:serine-type endopeptidase activity"/>
    <property type="evidence" value="ECO:0007669"/>
    <property type="project" value="InterPro"/>
</dbReference>
<evidence type="ECO:0000256" key="3">
    <source>
        <dbReference type="ARBA" id="ARBA00023157"/>
    </source>
</evidence>
<keyword evidence="10" id="KW-1185">Reference proteome</keyword>
<dbReference type="KEGG" id="gmw:113512769"/>
<protein>
    <submittedName>
        <fullName evidence="11">Chymotrypsin-like elastase family member 2A isoform X1</fullName>
    </submittedName>
</protein>
<keyword evidence="7" id="KW-0378">Hydrolase</keyword>
<dbReference type="Gene3D" id="2.40.10.10">
    <property type="entry name" value="Trypsin-like serine proteases"/>
    <property type="match status" value="1"/>
</dbReference>
<evidence type="ECO:0000256" key="7">
    <source>
        <dbReference type="RuleBase" id="RU363034"/>
    </source>
</evidence>
<feature type="domain" description="Peptidase S1" evidence="9">
    <location>
        <begin position="188"/>
        <end position="447"/>
    </location>
</feature>
<keyword evidence="3" id="KW-1015">Disulfide bond</keyword>
<sequence>MNSQLHLKIKLLFIIVINILKYVEASNLTSGWGIVGNPIARAYPCKGNQVLEAIFEPGLSPDEENKYELAIYEKFPAHSRVTIKFDSEATVTLADDTVARIKSDLSDLEVSIRFFKSASRLIVTVKGPQTGTVPYPTSIDVNTVEYCKEPDPGFLDNHLQGYKGTAHVALSVPTGSCGRRKVQHTELIVNGQPTKPGDWPWHGAIYRLEQSSVKYVCGGTLLSKIFVLTAAHCSTINGKPVLPEILSVIFGKYQLIGGDVATQEREIHQVIVHEEYKPKRLDNDISLLKMKTEITYDDYVQPACLWNVNAYKKLPVGTIMGTVVGWGFNHNDKLASTLHQVVLPKILEAPCIKSNVAFFGKLLNAKKFCAGYRNGTSACNGDSGGAYQVFVPDITGDSSANATGAWHVHGIVSIALSRPNQPICDHTQYSLFTDVGSFVGWINSHIKTDN</sequence>
<dbReference type="RefSeq" id="XP_026752485.1">
    <property type="nucleotide sequence ID" value="XM_026896684.3"/>
</dbReference>
<comment type="function">
    <text evidence="5">Fibrinolytic activity; shows preferential cleavage of Arg-Gly bonds in all three fibrinogen chains. Contact with the caterpillars causes severe bleeding, due the anticoagulant effect of the protein.</text>
</comment>
<dbReference type="InParanoid" id="A0A6J1WG20"/>
<evidence type="ECO:0000259" key="9">
    <source>
        <dbReference type="PROSITE" id="PS50240"/>
    </source>
</evidence>
<evidence type="ECO:0000256" key="6">
    <source>
        <dbReference type="ARBA" id="ARBA00084094"/>
    </source>
</evidence>
<keyword evidence="7" id="KW-0645">Protease</keyword>
<accession>A0A6J1WG20</accession>
<dbReference type="Pfam" id="PF00089">
    <property type="entry name" value="Trypsin"/>
    <property type="match status" value="1"/>
</dbReference>
<evidence type="ECO:0000256" key="4">
    <source>
        <dbReference type="ARBA" id="ARBA00023240"/>
    </source>
</evidence>
<reference evidence="11" key="1">
    <citation type="submission" date="2025-08" db="UniProtKB">
        <authorList>
            <consortium name="RefSeq"/>
        </authorList>
    </citation>
    <scope>IDENTIFICATION</scope>
    <source>
        <tissue evidence="11">Whole larvae</tissue>
    </source>
</reference>
<dbReference type="GO" id="GO:0090729">
    <property type="term" value="F:toxin activity"/>
    <property type="evidence" value="ECO:0007669"/>
    <property type="project" value="UniProtKB-KW"/>
</dbReference>
<dbReference type="CDD" id="cd00190">
    <property type="entry name" value="Tryp_SPc"/>
    <property type="match status" value="1"/>
</dbReference>
<comment type="subcellular location">
    <subcellularLocation>
        <location evidence="1">Secreted</location>
        <location evidence="1">Extracellular space</location>
    </subcellularLocation>
</comment>
<keyword evidence="7" id="KW-0720">Serine protease</keyword>
<dbReference type="InterPro" id="IPR018114">
    <property type="entry name" value="TRYPSIN_HIS"/>
</dbReference>
<name>A0A6J1WG20_GALME</name>